<evidence type="ECO:0000259" key="5">
    <source>
        <dbReference type="PROSITE" id="PS01124"/>
    </source>
</evidence>
<dbReference type="RefSeq" id="WP_163948720.1">
    <property type="nucleotide sequence ID" value="NZ_JAAFZH010000005.1"/>
</dbReference>
<dbReference type="Gene3D" id="1.10.10.60">
    <property type="entry name" value="Homeodomain-like"/>
    <property type="match status" value="2"/>
</dbReference>
<feature type="transmembrane region" description="Helical" evidence="4">
    <location>
        <begin position="216"/>
        <end position="235"/>
    </location>
</feature>
<evidence type="ECO:0000313" key="6">
    <source>
        <dbReference type="EMBL" id="NDU95838.1"/>
    </source>
</evidence>
<evidence type="ECO:0000313" key="7">
    <source>
        <dbReference type="Proteomes" id="UP000474175"/>
    </source>
</evidence>
<gene>
    <name evidence="6" type="ORF">GK108_13225</name>
</gene>
<feature type="transmembrane region" description="Helical" evidence="4">
    <location>
        <begin position="139"/>
        <end position="160"/>
    </location>
</feature>
<keyword evidence="7" id="KW-1185">Reference proteome</keyword>
<evidence type="ECO:0000256" key="2">
    <source>
        <dbReference type="ARBA" id="ARBA00023125"/>
    </source>
</evidence>
<dbReference type="PROSITE" id="PS01124">
    <property type="entry name" value="HTH_ARAC_FAMILY_2"/>
    <property type="match status" value="1"/>
</dbReference>
<comment type="caution">
    <text evidence="6">The sequence shown here is derived from an EMBL/GenBank/DDBJ whole genome shotgun (WGS) entry which is preliminary data.</text>
</comment>
<feature type="transmembrane region" description="Helical" evidence="4">
    <location>
        <begin position="188"/>
        <end position="210"/>
    </location>
</feature>
<dbReference type="PROSITE" id="PS00041">
    <property type="entry name" value="HTH_ARAC_FAMILY_1"/>
    <property type="match status" value="1"/>
</dbReference>
<feature type="domain" description="HTH araC/xylS-type" evidence="5">
    <location>
        <begin position="266"/>
        <end position="374"/>
    </location>
</feature>
<keyword evidence="1" id="KW-0805">Transcription regulation</keyword>
<dbReference type="SMART" id="SM00342">
    <property type="entry name" value="HTH_ARAC"/>
    <property type="match status" value="1"/>
</dbReference>
<keyword evidence="3" id="KW-0804">Transcription</keyword>
<dbReference type="GO" id="GO:0043565">
    <property type="term" value="F:sequence-specific DNA binding"/>
    <property type="evidence" value="ECO:0007669"/>
    <property type="project" value="InterPro"/>
</dbReference>
<accession>A0A6L9LBJ1</accession>
<dbReference type="PANTHER" id="PTHR43280">
    <property type="entry name" value="ARAC-FAMILY TRANSCRIPTIONAL REGULATOR"/>
    <property type="match status" value="1"/>
</dbReference>
<dbReference type="Pfam" id="PF12833">
    <property type="entry name" value="HTH_18"/>
    <property type="match status" value="1"/>
</dbReference>
<proteinExistence type="predicted"/>
<dbReference type="PANTHER" id="PTHR43280:SF29">
    <property type="entry name" value="ARAC-FAMILY TRANSCRIPTIONAL REGULATOR"/>
    <property type="match status" value="1"/>
</dbReference>
<keyword evidence="2" id="KW-0238">DNA-binding</keyword>
<dbReference type="InterPro" id="IPR018062">
    <property type="entry name" value="HTH_AraC-typ_CS"/>
</dbReference>
<feature type="transmembrane region" description="Helical" evidence="4">
    <location>
        <begin position="12"/>
        <end position="31"/>
    </location>
</feature>
<keyword evidence="4" id="KW-1133">Transmembrane helix</keyword>
<keyword evidence="4" id="KW-0472">Membrane</keyword>
<dbReference type="EMBL" id="JAAFZH010000005">
    <property type="protein sequence ID" value="NDU95838.1"/>
    <property type="molecule type" value="Genomic_DNA"/>
</dbReference>
<dbReference type="AlphaFoldDB" id="A0A6L9LBJ1"/>
<dbReference type="InterPro" id="IPR009057">
    <property type="entry name" value="Homeodomain-like_sf"/>
</dbReference>
<dbReference type="SUPFAM" id="SSF46689">
    <property type="entry name" value="Homeodomain-like"/>
    <property type="match status" value="1"/>
</dbReference>
<dbReference type="GO" id="GO:0003700">
    <property type="term" value="F:DNA-binding transcription factor activity"/>
    <property type="evidence" value="ECO:0007669"/>
    <property type="project" value="InterPro"/>
</dbReference>
<dbReference type="InterPro" id="IPR018060">
    <property type="entry name" value="HTH_AraC"/>
</dbReference>
<evidence type="ECO:0000256" key="4">
    <source>
        <dbReference type="SAM" id="Phobius"/>
    </source>
</evidence>
<evidence type="ECO:0000256" key="3">
    <source>
        <dbReference type="ARBA" id="ARBA00023163"/>
    </source>
</evidence>
<evidence type="ECO:0000256" key="1">
    <source>
        <dbReference type="ARBA" id="ARBA00023015"/>
    </source>
</evidence>
<keyword evidence="4" id="KW-0812">Transmembrane</keyword>
<dbReference type="Proteomes" id="UP000474175">
    <property type="component" value="Unassembled WGS sequence"/>
</dbReference>
<feature type="transmembrane region" description="Helical" evidence="4">
    <location>
        <begin position="37"/>
        <end position="58"/>
    </location>
</feature>
<reference evidence="6 7" key="1">
    <citation type="submission" date="2020-02" db="EMBL/GenBank/DDBJ databases">
        <title>Draft genome sequence of two Spirosoma agri KCTC 52727 and Spirosoma terrae KCTC 52035.</title>
        <authorList>
            <person name="Rojas J."/>
            <person name="Ambika Manirajan B."/>
            <person name="Suarez C."/>
            <person name="Ratering S."/>
            <person name="Schnell S."/>
        </authorList>
    </citation>
    <scope>NUCLEOTIDE SEQUENCE [LARGE SCALE GENOMIC DNA]</scope>
    <source>
        <strain evidence="6 7">KCTC 52035</strain>
    </source>
</reference>
<sequence length="381" mass="44284">MKPQFGINGYDLLFLAAIFIGATFSLLLVLTKRINQAANRFLGLVLLTIVLWMVWVVAIDVQLDRYYPRWSWIPLQFSLTIGPLLYFYVSKLTRPELPIKPNDFLHFSPLLLEQAVQILQIRESSHQQIPTYTTQIFQLINPVLQLLAIISVLVYSGLALKRLRAFDQELSDQLSDAQRYQSKWLQRLLVLFGLLWIAWIPYTLVDYFVYHYQLSIASYYPLYLLLAFMTIWIGAESFLRPELLIVEREKEKLVQPQTEKTSDELLETAQWLRTQLETNLFYLDPGLTLRSLAEALNLHPNELSRIINLGTGKNFNDLINEYRVNEVMRKMQDPTYDRITLLGIAYDSGFNSKTTFNRTFKEIVGQNPASYKNSLKKAPSL</sequence>
<organism evidence="6 7">
    <name type="scientific">Spirosoma terrae</name>
    <dbReference type="NCBI Taxonomy" id="1968276"/>
    <lineage>
        <taxon>Bacteria</taxon>
        <taxon>Pseudomonadati</taxon>
        <taxon>Bacteroidota</taxon>
        <taxon>Cytophagia</taxon>
        <taxon>Cytophagales</taxon>
        <taxon>Cytophagaceae</taxon>
        <taxon>Spirosoma</taxon>
    </lineage>
</organism>
<protein>
    <submittedName>
        <fullName evidence="6">AraC family transcriptional regulator</fullName>
    </submittedName>
</protein>
<name>A0A6L9LBJ1_9BACT</name>